<feature type="region of interest" description="Disordered" evidence="1">
    <location>
        <begin position="1"/>
        <end position="23"/>
    </location>
</feature>
<reference evidence="2" key="1">
    <citation type="submission" date="2006-09" db="EMBL/GenBank/DDBJ databases">
        <title>Complete sequence of Rhodopseudomonas palustris BisA53.</title>
        <authorList>
            <consortium name="US DOE Joint Genome Institute"/>
            <person name="Copeland A."/>
            <person name="Lucas S."/>
            <person name="Lapidus A."/>
            <person name="Barry K."/>
            <person name="Detter J.C."/>
            <person name="Glavina del Rio T."/>
            <person name="Hammon N."/>
            <person name="Israni S."/>
            <person name="Dalin E."/>
            <person name="Tice H."/>
            <person name="Pitluck S."/>
            <person name="Chain P."/>
            <person name="Malfatti S."/>
            <person name="Shin M."/>
            <person name="Vergez L."/>
            <person name="Schmutz J."/>
            <person name="Larimer F."/>
            <person name="Land M."/>
            <person name="Hauser L."/>
            <person name="Pelletier D.A."/>
            <person name="Kyrpides N."/>
            <person name="Kim E."/>
            <person name="Harwood C.S."/>
            <person name="Oda Y."/>
            <person name="Richardson P."/>
        </authorList>
    </citation>
    <scope>NUCLEOTIDE SEQUENCE [LARGE SCALE GENOMIC DNA]</scope>
    <source>
        <strain evidence="2">BisA53</strain>
    </source>
</reference>
<accession>Q07U58</accession>
<evidence type="ECO:0000313" key="2">
    <source>
        <dbReference type="EMBL" id="ABJ04526.1"/>
    </source>
</evidence>
<evidence type="ECO:0000256" key="1">
    <source>
        <dbReference type="SAM" id="MobiDB-lite"/>
    </source>
</evidence>
<proteinExistence type="predicted"/>
<dbReference type="KEGG" id="rpe:RPE_0567"/>
<name>Q07U58_RHOP5</name>
<organism evidence="2">
    <name type="scientific">Rhodopseudomonas palustris (strain BisA53)</name>
    <dbReference type="NCBI Taxonomy" id="316055"/>
    <lineage>
        <taxon>Bacteria</taxon>
        <taxon>Pseudomonadati</taxon>
        <taxon>Pseudomonadota</taxon>
        <taxon>Alphaproteobacteria</taxon>
        <taxon>Hyphomicrobiales</taxon>
        <taxon>Nitrobacteraceae</taxon>
        <taxon>Rhodopseudomonas</taxon>
    </lineage>
</organism>
<dbReference type="AlphaFoldDB" id="Q07U58"/>
<dbReference type="EMBL" id="CP000463">
    <property type="protein sequence ID" value="ABJ04526.1"/>
    <property type="molecule type" value="Genomic_DNA"/>
</dbReference>
<protein>
    <submittedName>
        <fullName evidence="2">Uncharacterized protein</fullName>
    </submittedName>
</protein>
<sequence length="85" mass="9944">MTAEDRDRGNIMGRYDSWPTRRRRAKRFQGQPFRKGFDDCIEDETRDRHARCHRSRFNGAADFSGKALSQKSVILHRGAPLHVSR</sequence>
<dbReference type="HOGENOM" id="CLU_2510514_0_0_5"/>
<gene>
    <name evidence="2" type="ordered locus">RPE_0567</name>
</gene>